<keyword evidence="2" id="KW-0489">Methyltransferase</keyword>
<gene>
    <name evidence="2" type="ORF">TSACC_2394</name>
</gene>
<dbReference type="InterPro" id="IPR013216">
    <property type="entry name" value="Methyltransf_11"/>
</dbReference>
<reference evidence="3" key="1">
    <citation type="journal article" date="2017" name="Genome Announc.">
        <title>Draft Genome Sequence of Terrimicrobium sacchariphilum NM-5T, a Facultative Anaerobic Soil Bacterium of the Class Spartobacteria.</title>
        <authorList>
            <person name="Qiu Y.L."/>
            <person name="Tourlousse D.M."/>
            <person name="Matsuura N."/>
            <person name="Ohashi A."/>
            <person name="Sekiguchi Y."/>
        </authorList>
    </citation>
    <scope>NUCLEOTIDE SEQUENCE [LARGE SCALE GENOMIC DNA]</scope>
    <source>
        <strain evidence="3">NM-5</strain>
    </source>
</reference>
<feature type="domain" description="Methyltransferase type 11" evidence="1">
    <location>
        <begin position="27"/>
        <end position="77"/>
    </location>
</feature>
<dbReference type="Gene3D" id="3.40.50.150">
    <property type="entry name" value="Vaccinia Virus protein VP39"/>
    <property type="match status" value="1"/>
</dbReference>
<keyword evidence="2" id="KW-0808">Transferase</keyword>
<comment type="caution">
    <text evidence="2">The sequence shown here is derived from an EMBL/GenBank/DDBJ whole genome shotgun (WGS) entry which is preliminary data.</text>
</comment>
<evidence type="ECO:0000313" key="3">
    <source>
        <dbReference type="Proteomes" id="UP000076023"/>
    </source>
</evidence>
<dbReference type="GO" id="GO:0008757">
    <property type="term" value="F:S-adenosylmethionine-dependent methyltransferase activity"/>
    <property type="evidence" value="ECO:0007669"/>
    <property type="project" value="InterPro"/>
</dbReference>
<dbReference type="SUPFAM" id="SSF53335">
    <property type="entry name" value="S-adenosyl-L-methionine-dependent methyltransferases"/>
    <property type="match status" value="1"/>
</dbReference>
<keyword evidence="3" id="KW-1185">Reference proteome</keyword>
<dbReference type="AlphaFoldDB" id="A0A146G4P5"/>
<organism evidence="2 3">
    <name type="scientific">Terrimicrobium sacchariphilum</name>
    <dbReference type="NCBI Taxonomy" id="690879"/>
    <lineage>
        <taxon>Bacteria</taxon>
        <taxon>Pseudomonadati</taxon>
        <taxon>Verrucomicrobiota</taxon>
        <taxon>Terrimicrobiia</taxon>
        <taxon>Terrimicrobiales</taxon>
        <taxon>Terrimicrobiaceae</taxon>
        <taxon>Terrimicrobium</taxon>
    </lineage>
</organism>
<evidence type="ECO:0000313" key="2">
    <source>
        <dbReference type="EMBL" id="GAT31997.1"/>
    </source>
</evidence>
<name>A0A146G4P5_TERSA</name>
<dbReference type="CDD" id="cd02440">
    <property type="entry name" value="AdoMet_MTases"/>
    <property type="match status" value="1"/>
</dbReference>
<dbReference type="Pfam" id="PF08241">
    <property type="entry name" value="Methyltransf_11"/>
    <property type="match status" value="1"/>
</dbReference>
<dbReference type="STRING" id="690879.TSACC_2394"/>
<evidence type="ECO:0000259" key="1">
    <source>
        <dbReference type="Pfam" id="PF08241"/>
    </source>
</evidence>
<protein>
    <submittedName>
        <fullName evidence="2">Methyltransferase domain-containing protein</fullName>
    </submittedName>
</protein>
<dbReference type="InParanoid" id="A0A146G4P5"/>
<sequence>MLVNVGCGCRVHPDWLNLDLHASVPGVILCDLTRGLPLGDGEADVVYSAAVLEHVRRENVPAFLAECRRILKAGGYLRLAVPDFERQARVYLECIDRLDRGDITADADHEWMMVEIFDQIARERSGGEMGDMLARTNLPNERFIVDRIGKEGSDLIKILKGSRRDSSSRTSLADKVPWGRLGQFLLKKLLNCKTLEDDLRALEIGRFRLLGGEVHQWAYDRYEMMRVMRDAGFRSIIARNHGESEIPRWAYYHLEVDEAGVIEKPDLMVIEARKS</sequence>
<accession>A0A146G4P5</accession>
<dbReference type="Proteomes" id="UP000076023">
    <property type="component" value="Unassembled WGS sequence"/>
</dbReference>
<dbReference type="InterPro" id="IPR029063">
    <property type="entry name" value="SAM-dependent_MTases_sf"/>
</dbReference>
<dbReference type="GO" id="GO:0032259">
    <property type="term" value="P:methylation"/>
    <property type="evidence" value="ECO:0007669"/>
    <property type="project" value="UniProtKB-KW"/>
</dbReference>
<dbReference type="EMBL" id="BDCO01000002">
    <property type="protein sequence ID" value="GAT31997.1"/>
    <property type="molecule type" value="Genomic_DNA"/>
</dbReference>
<proteinExistence type="predicted"/>